<dbReference type="AlphaFoldDB" id="A0A7X5AXC2"/>
<dbReference type="Pfam" id="PF21315">
    <property type="entry name" value="FAN1_HTH"/>
    <property type="match status" value="1"/>
</dbReference>
<evidence type="ECO:0000313" key="11">
    <source>
        <dbReference type="EMBL" id="NAW64862.1"/>
    </source>
</evidence>
<evidence type="ECO:0000256" key="9">
    <source>
        <dbReference type="ARBA" id="ARBA00022842"/>
    </source>
</evidence>
<keyword evidence="9" id="KW-0460">Magnesium</keyword>
<dbReference type="InterPro" id="IPR011856">
    <property type="entry name" value="tRNA_endonuc-like_dom_sf"/>
</dbReference>
<dbReference type="EC" id="3.1.4.1" evidence="5"/>
<dbReference type="GO" id="GO:0003676">
    <property type="term" value="F:nucleic acid binding"/>
    <property type="evidence" value="ECO:0007669"/>
    <property type="project" value="InterPro"/>
</dbReference>
<evidence type="ECO:0000256" key="7">
    <source>
        <dbReference type="ARBA" id="ARBA00022723"/>
    </source>
</evidence>
<comment type="cofactor">
    <cofactor evidence="3">
        <name>Mg(2+)</name>
        <dbReference type="ChEBI" id="CHEBI:18420"/>
    </cofactor>
</comment>
<dbReference type="InterPro" id="IPR033315">
    <property type="entry name" value="Fan1-like"/>
</dbReference>
<evidence type="ECO:0000256" key="5">
    <source>
        <dbReference type="ARBA" id="ARBA00012029"/>
    </source>
</evidence>
<evidence type="ECO:0000313" key="12">
    <source>
        <dbReference type="Proteomes" id="UP000465712"/>
    </source>
</evidence>
<comment type="cofactor">
    <cofactor evidence="2">
        <name>Mn(2+)</name>
        <dbReference type="ChEBI" id="CHEBI:29035"/>
    </cofactor>
</comment>
<keyword evidence="7" id="KW-0479">Metal-binding</keyword>
<keyword evidence="8" id="KW-0378">Hydrolase</keyword>
<dbReference type="Gene3D" id="3.40.1350.10">
    <property type="match status" value="1"/>
</dbReference>
<dbReference type="GO" id="GO:0004528">
    <property type="term" value="F:phosphodiesterase I activity"/>
    <property type="evidence" value="ECO:0007669"/>
    <property type="project" value="UniProtKB-EC"/>
</dbReference>
<dbReference type="Pfam" id="PF08774">
    <property type="entry name" value="VRR_NUC"/>
    <property type="match status" value="1"/>
</dbReference>
<protein>
    <recommendedName>
        <fullName evidence="5">phosphodiesterase I</fullName>
        <ecNumber evidence="5">3.1.4.1</ecNumber>
    </recommendedName>
</protein>
<dbReference type="GO" id="GO:0046872">
    <property type="term" value="F:metal ion binding"/>
    <property type="evidence" value="ECO:0007669"/>
    <property type="project" value="UniProtKB-KW"/>
</dbReference>
<sequence>MMTQNTPPVLAPDYYRHNFDLLLRSVRQQYHDLLSHSEHWWLNTYFRLTPDAKQLYIRMLSRKGRYFRVSKLSYPEIRHRESAIEELLSNTFVTCNEASWPVDEILDVFTKPELLKIFSNERYPAVYTSARPVKQARKADLITAILATSPDISVFNESIVHVEHQAHLTTFLLLFFGNQYQDLSQFVLTDLGLHLFENYQIDETTRLFQQRQHILEWLSLEALAADYEQLSLSKDAQTVRQFVRRLPGPCAWPPLERRRQRLFNRIARDLERLGEYDLALYLFNHSALPPSRERRVRILERLQRHPTALAISQQMLSTPFNEEEAEVGQRLAYKLSRTLNLPVTQATKDNFTLETLTLAVSGERVELAVANHYRQAGWRVYYTENALICGLFGLAFWDIIFAPVAGAFLNPFQRAPRDMYHSEFSERRRDMLTARLNAIRTESWHNWLAVFQQKQGITNDWVNWAILTPALVEETVSCLNGEQLYAMLSRLLFDPRHNRSGQPDLVMFRNGHIQWVEVKGPGDTLQANQKRLLRLFQQLGLEARVNHVVWQM</sequence>
<comment type="catalytic activity">
    <reaction evidence="1">
        <text>Hydrolytically removes 5'-nucleotides successively from the 3'-hydroxy termini of 3'-hydroxy-terminated oligonucleotides.</text>
        <dbReference type="EC" id="3.1.4.1"/>
    </reaction>
</comment>
<evidence type="ECO:0000256" key="1">
    <source>
        <dbReference type="ARBA" id="ARBA00000983"/>
    </source>
</evidence>
<comment type="caution">
    <text evidence="11">The sequence shown here is derived from an EMBL/GenBank/DDBJ whole genome shotgun (WGS) entry which is preliminary data.</text>
</comment>
<dbReference type="InterPro" id="IPR014883">
    <property type="entry name" value="VRR_NUC"/>
</dbReference>
<dbReference type="SMART" id="SM00990">
    <property type="entry name" value="VRR_NUC"/>
    <property type="match status" value="1"/>
</dbReference>
<dbReference type="PANTHER" id="PTHR15749:SF4">
    <property type="entry name" value="FANCONI-ASSOCIATED NUCLEASE 1"/>
    <property type="match status" value="1"/>
</dbReference>
<accession>A0A7X5AXC2</accession>
<evidence type="ECO:0000256" key="4">
    <source>
        <dbReference type="ARBA" id="ARBA00005533"/>
    </source>
</evidence>
<organism evidence="11 12">
    <name type="scientific">Photobacterium halotolerans</name>
    <dbReference type="NCBI Taxonomy" id="265726"/>
    <lineage>
        <taxon>Bacteria</taxon>
        <taxon>Pseudomonadati</taxon>
        <taxon>Pseudomonadota</taxon>
        <taxon>Gammaproteobacteria</taxon>
        <taxon>Vibrionales</taxon>
        <taxon>Vibrionaceae</taxon>
        <taxon>Photobacterium</taxon>
    </lineage>
</organism>
<dbReference type="PANTHER" id="PTHR15749">
    <property type="entry name" value="FANCONI-ASSOCIATED NUCLEASE 1"/>
    <property type="match status" value="1"/>
</dbReference>
<dbReference type="GO" id="GO:0036297">
    <property type="term" value="P:interstrand cross-link repair"/>
    <property type="evidence" value="ECO:0007669"/>
    <property type="project" value="InterPro"/>
</dbReference>
<proteinExistence type="inferred from homology"/>
<evidence type="ECO:0000256" key="2">
    <source>
        <dbReference type="ARBA" id="ARBA00001936"/>
    </source>
</evidence>
<keyword evidence="6" id="KW-0540">Nuclease</keyword>
<reference evidence="11 12" key="1">
    <citation type="submission" date="2017-05" db="EMBL/GenBank/DDBJ databases">
        <title>High clonality and local adaptation shapes Vibrionaceae linages within an endangered oasis.</title>
        <authorList>
            <person name="Vazquez-Rosas-Landa M."/>
        </authorList>
    </citation>
    <scope>NUCLEOTIDE SEQUENCE [LARGE SCALE GENOMIC DNA]</scope>
    <source>
        <strain evidence="11 12">P46_P4S1P180</strain>
    </source>
</reference>
<dbReference type="Proteomes" id="UP000465712">
    <property type="component" value="Unassembled WGS sequence"/>
</dbReference>
<keyword evidence="10" id="KW-0464">Manganese</keyword>
<evidence type="ECO:0000256" key="3">
    <source>
        <dbReference type="ARBA" id="ARBA00001946"/>
    </source>
</evidence>
<dbReference type="EMBL" id="WXWW01000103">
    <property type="protein sequence ID" value="NAW64862.1"/>
    <property type="molecule type" value="Genomic_DNA"/>
</dbReference>
<evidence type="ECO:0000256" key="6">
    <source>
        <dbReference type="ARBA" id="ARBA00022722"/>
    </source>
</evidence>
<comment type="similarity">
    <text evidence="4">Belongs to the FAN1 family.</text>
</comment>
<name>A0A7X5AXC2_9GAMM</name>
<dbReference type="RefSeq" id="WP_161443686.1">
    <property type="nucleotide sequence ID" value="NZ_WXWV01000053.1"/>
</dbReference>
<evidence type="ECO:0000256" key="8">
    <source>
        <dbReference type="ARBA" id="ARBA00022801"/>
    </source>
</evidence>
<dbReference type="InterPro" id="IPR049125">
    <property type="entry name" value="FAN1-like_WH"/>
</dbReference>
<gene>
    <name evidence="11" type="ORF">CAG72_06490</name>
</gene>
<evidence type="ECO:0000256" key="10">
    <source>
        <dbReference type="ARBA" id="ARBA00023211"/>
    </source>
</evidence>